<dbReference type="InterPro" id="IPR000994">
    <property type="entry name" value="Pept_M24"/>
</dbReference>
<dbReference type="AlphaFoldDB" id="A0A0G0VU22"/>
<dbReference type="SUPFAM" id="SSF55920">
    <property type="entry name" value="Creatinase/aminopeptidase"/>
    <property type="match status" value="1"/>
</dbReference>
<comment type="caution">
    <text evidence="2">The sequence shown here is derived from an EMBL/GenBank/DDBJ whole genome shotgun (WGS) entry which is preliminary data.</text>
</comment>
<organism evidence="2 3">
    <name type="scientific">Candidatus Nomurabacteria bacterium GW2011_GWA2_41_25</name>
    <dbReference type="NCBI Taxonomy" id="1618736"/>
    <lineage>
        <taxon>Bacteria</taxon>
        <taxon>Candidatus Nomuraibacteriota</taxon>
    </lineage>
</organism>
<sequence>MGKIKLIHEVRAVKNKRQLADIIKAQRISEKVLQNIVAKLQTGIREIEIANFIKKSFVRYGAPVLSFPPIVAFGKNTANIHHEPGKTKLKKGDIVMFDFGCAVNHYCSDMTRTYFWGEPTTKQKKVYNDVLRAMKLAINKIKKGERKANVIDKSARNFLGKKYKNNFKHGLGHGVGTVIHEWPNFKPKSEDIIPAGCVMTIEPGLYFKGKRNTQGGVRIEDMVLITKNGCVNLTKVSKDLKNAILRPE</sequence>
<dbReference type="InterPro" id="IPR050659">
    <property type="entry name" value="Peptidase_M24B"/>
</dbReference>
<gene>
    <name evidence="2" type="ORF">UU58_C0007G0009</name>
</gene>
<dbReference type="InterPro" id="IPR036005">
    <property type="entry name" value="Creatinase/aminopeptidase-like"/>
</dbReference>
<feature type="domain" description="Peptidase M24" evidence="1">
    <location>
        <begin position="22"/>
        <end position="227"/>
    </location>
</feature>
<dbReference type="Gene3D" id="3.90.230.10">
    <property type="entry name" value="Creatinase/methionine aminopeptidase superfamily"/>
    <property type="match status" value="1"/>
</dbReference>
<dbReference type="PATRIC" id="fig|1618736.3.peg.322"/>
<dbReference type="PANTHER" id="PTHR46112:SF3">
    <property type="entry name" value="AMINOPEPTIDASE YPDF"/>
    <property type="match status" value="1"/>
</dbReference>
<proteinExistence type="predicted"/>
<reference evidence="2 3" key="1">
    <citation type="journal article" date="2015" name="Nature">
        <title>rRNA introns, odd ribosomes, and small enigmatic genomes across a large radiation of phyla.</title>
        <authorList>
            <person name="Brown C.T."/>
            <person name="Hug L.A."/>
            <person name="Thomas B.C."/>
            <person name="Sharon I."/>
            <person name="Castelle C.J."/>
            <person name="Singh A."/>
            <person name="Wilkins M.J."/>
            <person name="Williams K.H."/>
            <person name="Banfield J.F."/>
        </authorList>
    </citation>
    <scope>NUCLEOTIDE SEQUENCE [LARGE SCALE GENOMIC DNA]</scope>
</reference>
<evidence type="ECO:0000313" key="3">
    <source>
        <dbReference type="Proteomes" id="UP000034236"/>
    </source>
</evidence>
<dbReference type="Pfam" id="PF00557">
    <property type="entry name" value="Peptidase_M24"/>
    <property type="match status" value="1"/>
</dbReference>
<protein>
    <submittedName>
        <fullName evidence="2">Peptidase M24</fullName>
    </submittedName>
</protein>
<accession>A0A0G0VU22</accession>
<dbReference type="EMBL" id="LCBE01000007">
    <property type="protein sequence ID" value="KKS04364.1"/>
    <property type="molecule type" value="Genomic_DNA"/>
</dbReference>
<dbReference type="Proteomes" id="UP000034236">
    <property type="component" value="Unassembled WGS sequence"/>
</dbReference>
<dbReference type="PANTHER" id="PTHR46112">
    <property type="entry name" value="AMINOPEPTIDASE"/>
    <property type="match status" value="1"/>
</dbReference>
<evidence type="ECO:0000313" key="2">
    <source>
        <dbReference type="EMBL" id="KKS04364.1"/>
    </source>
</evidence>
<evidence type="ECO:0000259" key="1">
    <source>
        <dbReference type="Pfam" id="PF00557"/>
    </source>
</evidence>
<name>A0A0G0VU22_9BACT</name>